<dbReference type="InterPro" id="IPR046341">
    <property type="entry name" value="SET_dom_sf"/>
</dbReference>
<dbReference type="GO" id="GO:0000785">
    <property type="term" value="C:chromatin"/>
    <property type="evidence" value="ECO:0007669"/>
    <property type="project" value="TreeGrafter"/>
</dbReference>
<evidence type="ECO:0000256" key="1">
    <source>
        <dbReference type="SAM" id="MobiDB-lite"/>
    </source>
</evidence>
<dbReference type="InParanoid" id="A0A2P5I491"/>
<evidence type="ECO:0000259" key="2">
    <source>
        <dbReference type="PROSITE" id="PS50280"/>
    </source>
</evidence>
<dbReference type="Gene3D" id="2.170.270.10">
    <property type="entry name" value="SET domain"/>
    <property type="match status" value="1"/>
</dbReference>
<dbReference type="PANTHER" id="PTHR46307">
    <property type="entry name" value="G9A, ISOFORM B"/>
    <property type="match status" value="1"/>
</dbReference>
<organism evidence="3 4">
    <name type="scientific">Diaporthe helianthi</name>
    <dbReference type="NCBI Taxonomy" id="158607"/>
    <lineage>
        <taxon>Eukaryota</taxon>
        <taxon>Fungi</taxon>
        <taxon>Dikarya</taxon>
        <taxon>Ascomycota</taxon>
        <taxon>Pezizomycotina</taxon>
        <taxon>Sordariomycetes</taxon>
        <taxon>Sordariomycetidae</taxon>
        <taxon>Diaporthales</taxon>
        <taxon>Diaporthaceae</taxon>
        <taxon>Diaporthe</taxon>
    </lineage>
</organism>
<feature type="compositionally biased region" description="Basic residues" evidence="1">
    <location>
        <begin position="236"/>
        <end position="259"/>
    </location>
</feature>
<keyword evidence="3" id="KW-0489">Methyltransferase</keyword>
<dbReference type="EMBL" id="MAVT02000282">
    <property type="protein sequence ID" value="POS77305.1"/>
    <property type="molecule type" value="Genomic_DNA"/>
</dbReference>
<dbReference type="PROSITE" id="PS50280">
    <property type="entry name" value="SET"/>
    <property type="match status" value="1"/>
</dbReference>
<dbReference type="GO" id="GO:0000122">
    <property type="term" value="P:negative regulation of transcription by RNA polymerase II"/>
    <property type="evidence" value="ECO:0007669"/>
    <property type="project" value="TreeGrafter"/>
</dbReference>
<dbReference type="OrthoDB" id="308383at2759"/>
<dbReference type="PANTHER" id="PTHR46307:SF4">
    <property type="entry name" value="G9A, ISOFORM B"/>
    <property type="match status" value="1"/>
</dbReference>
<proteinExistence type="predicted"/>
<comment type="caution">
    <text evidence="3">The sequence shown here is derived from an EMBL/GenBank/DDBJ whole genome shotgun (WGS) entry which is preliminary data.</text>
</comment>
<dbReference type="SUPFAM" id="SSF82199">
    <property type="entry name" value="SET domain"/>
    <property type="match status" value="1"/>
</dbReference>
<reference evidence="3" key="1">
    <citation type="submission" date="2017-09" db="EMBL/GenBank/DDBJ databases">
        <title>Polyketide synthases of a Diaporthe helianthi virulent isolate.</title>
        <authorList>
            <person name="Baroncelli R."/>
        </authorList>
    </citation>
    <scope>NUCLEOTIDE SEQUENCE [LARGE SCALE GENOMIC DNA]</scope>
    <source>
        <strain evidence="3">7/96</strain>
    </source>
</reference>
<evidence type="ECO:0000313" key="3">
    <source>
        <dbReference type="EMBL" id="POS77305.1"/>
    </source>
</evidence>
<accession>A0A2P5I491</accession>
<keyword evidence="4" id="KW-1185">Reference proteome</keyword>
<name>A0A2P5I491_DIAHE</name>
<dbReference type="GO" id="GO:0005634">
    <property type="term" value="C:nucleus"/>
    <property type="evidence" value="ECO:0007669"/>
    <property type="project" value="TreeGrafter"/>
</dbReference>
<feature type="domain" description="SET" evidence="2">
    <location>
        <begin position="76"/>
        <end position="198"/>
    </location>
</feature>
<dbReference type="SMART" id="SM00317">
    <property type="entry name" value="SET"/>
    <property type="match status" value="1"/>
</dbReference>
<dbReference type="GO" id="GO:0032259">
    <property type="term" value="P:methylation"/>
    <property type="evidence" value="ECO:0007669"/>
    <property type="project" value="UniProtKB-KW"/>
</dbReference>
<dbReference type="STRING" id="158607.A0A2P5I491"/>
<sequence>MATLPDPNSLPHFQWIDETGRTRPLDADVREITDYVMNYKDWPSAETTVDSVLTRTVFDLKCEVCGKKRDTCKAHACVEYFHSTVAVTGKSMCDIKGAGGMGKGVFANRKIPNGTIIGEYLGRLYPMGHPDALDRYLFMISEVAEACALQFGNVTRFFNHHCFNNITPRLGMYGRRPVILYEANRDIDAGEQLYVDYGAVYFSLPGNPCRCDAKEGDHVPSKRRSRAGKKSEARAKVRTSVRTRKSTRITKGISGKKHGQDKPAAVLKDLTRSSRVSRRYGPQVYTSGLRGNLNKKYFSDT</sequence>
<dbReference type="AlphaFoldDB" id="A0A2P5I491"/>
<keyword evidence="3" id="KW-0808">Transferase</keyword>
<feature type="region of interest" description="Disordered" evidence="1">
    <location>
        <begin position="213"/>
        <end position="287"/>
    </location>
</feature>
<dbReference type="Proteomes" id="UP000094444">
    <property type="component" value="Unassembled WGS sequence"/>
</dbReference>
<evidence type="ECO:0000313" key="4">
    <source>
        <dbReference type="Proteomes" id="UP000094444"/>
    </source>
</evidence>
<gene>
    <name evidence="3" type="ORF">DHEL01_v204307</name>
</gene>
<dbReference type="GO" id="GO:0046974">
    <property type="term" value="F:histone H3K9 methyltransferase activity"/>
    <property type="evidence" value="ECO:0007669"/>
    <property type="project" value="TreeGrafter"/>
</dbReference>
<dbReference type="InterPro" id="IPR043550">
    <property type="entry name" value="EHMT1/EHMT2"/>
</dbReference>
<dbReference type="Pfam" id="PF00856">
    <property type="entry name" value="SET"/>
    <property type="match status" value="1"/>
</dbReference>
<protein>
    <submittedName>
        <fullName evidence="3">Set-domain histone methyltransferase-5</fullName>
    </submittedName>
</protein>
<dbReference type="InterPro" id="IPR001214">
    <property type="entry name" value="SET_dom"/>
</dbReference>